<accession>A0A2R6W611</accession>
<evidence type="ECO:0000313" key="1">
    <source>
        <dbReference type="EMBL" id="PTQ29286.1"/>
    </source>
</evidence>
<evidence type="ECO:0000313" key="2">
    <source>
        <dbReference type="Proteomes" id="UP000244005"/>
    </source>
</evidence>
<keyword evidence="2" id="KW-1185">Reference proteome</keyword>
<reference evidence="2" key="1">
    <citation type="journal article" date="2017" name="Cell">
        <title>Insights into land plant evolution garnered from the Marchantia polymorpha genome.</title>
        <authorList>
            <person name="Bowman J.L."/>
            <person name="Kohchi T."/>
            <person name="Yamato K.T."/>
            <person name="Jenkins J."/>
            <person name="Shu S."/>
            <person name="Ishizaki K."/>
            <person name="Yamaoka S."/>
            <person name="Nishihama R."/>
            <person name="Nakamura Y."/>
            <person name="Berger F."/>
            <person name="Adam C."/>
            <person name="Aki S.S."/>
            <person name="Althoff F."/>
            <person name="Araki T."/>
            <person name="Arteaga-Vazquez M.A."/>
            <person name="Balasubrmanian S."/>
            <person name="Barry K."/>
            <person name="Bauer D."/>
            <person name="Boehm C.R."/>
            <person name="Briginshaw L."/>
            <person name="Caballero-Perez J."/>
            <person name="Catarino B."/>
            <person name="Chen F."/>
            <person name="Chiyoda S."/>
            <person name="Chovatia M."/>
            <person name="Davies K.M."/>
            <person name="Delmans M."/>
            <person name="Demura T."/>
            <person name="Dierschke T."/>
            <person name="Dolan L."/>
            <person name="Dorantes-Acosta A.E."/>
            <person name="Eklund D.M."/>
            <person name="Florent S.N."/>
            <person name="Flores-Sandoval E."/>
            <person name="Fujiyama A."/>
            <person name="Fukuzawa H."/>
            <person name="Galik B."/>
            <person name="Grimanelli D."/>
            <person name="Grimwood J."/>
            <person name="Grossniklaus U."/>
            <person name="Hamada T."/>
            <person name="Haseloff J."/>
            <person name="Hetherington A.J."/>
            <person name="Higo A."/>
            <person name="Hirakawa Y."/>
            <person name="Hundley H.N."/>
            <person name="Ikeda Y."/>
            <person name="Inoue K."/>
            <person name="Inoue S.I."/>
            <person name="Ishida S."/>
            <person name="Jia Q."/>
            <person name="Kakita M."/>
            <person name="Kanazawa T."/>
            <person name="Kawai Y."/>
            <person name="Kawashima T."/>
            <person name="Kennedy M."/>
            <person name="Kinose K."/>
            <person name="Kinoshita T."/>
            <person name="Kohara Y."/>
            <person name="Koide E."/>
            <person name="Komatsu K."/>
            <person name="Kopischke S."/>
            <person name="Kubo M."/>
            <person name="Kyozuka J."/>
            <person name="Lagercrantz U."/>
            <person name="Lin S.S."/>
            <person name="Lindquist E."/>
            <person name="Lipzen A.M."/>
            <person name="Lu C.W."/>
            <person name="De Luna E."/>
            <person name="Martienssen R.A."/>
            <person name="Minamino N."/>
            <person name="Mizutani M."/>
            <person name="Mizutani M."/>
            <person name="Mochizuki N."/>
            <person name="Monte I."/>
            <person name="Mosher R."/>
            <person name="Nagasaki H."/>
            <person name="Nakagami H."/>
            <person name="Naramoto S."/>
            <person name="Nishitani K."/>
            <person name="Ohtani M."/>
            <person name="Okamoto T."/>
            <person name="Okumura M."/>
            <person name="Phillips J."/>
            <person name="Pollak B."/>
            <person name="Reinders A."/>
            <person name="Rovekamp M."/>
            <person name="Sano R."/>
            <person name="Sawa S."/>
            <person name="Schmid M.W."/>
            <person name="Shirakawa M."/>
            <person name="Solano R."/>
            <person name="Spunde A."/>
            <person name="Suetsugu N."/>
            <person name="Sugano S."/>
            <person name="Sugiyama A."/>
            <person name="Sun R."/>
            <person name="Suzuki Y."/>
            <person name="Takenaka M."/>
            <person name="Takezawa D."/>
            <person name="Tomogane H."/>
            <person name="Tsuzuki M."/>
            <person name="Ueda T."/>
            <person name="Umeda M."/>
            <person name="Ward J.M."/>
            <person name="Watanabe Y."/>
            <person name="Yazaki K."/>
            <person name="Yokoyama R."/>
            <person name="Yoshitake Y."/>
            <person name="Yotsui I."/>
            <person name="Zachgo S."/>
            <person name="Schmutz J."/>
        </authorList>
    </citation>
    <scope>NUCLEOTIDE SEQUENCE [LARGE SCALE GENOMIC DNA]</scope>
    <source>
        <strain evidence="2">Tak-1</strain>
    </source>
</reference>
<proteinExistence type="predicted"/>
<name>A0A2R6W611_MARPO</name>
<dbReference type="AlphaFoldDB" id="A0A2R6W611"/>
<gene>
    <name evidence="1" type="ORF">MARPO_0144s0005</name>
</gene>
<dbReference type="Gramene" id="Mp6g17100.1">
    <property type="protein sequence ID" value="Mp6g17100.1.cds1"/>
    <property type="gene ID" value="Mp6g17100"/>
</dbReference>
<dbReference type="EMBL" id="KZ772814">
    <property type="protein sequence ID" value="PTQ29286.1"/>
    <property type="molecule type" value="Genomic_DNA"/>
</dbReference>
<dbReference type="Proteomes" id="UP000244005">
    <property type="component" value="Unassembled WGS sequence"/>
</dbReference>
<organism evidence="1 2">
    <name type="scientific">Marchantia polymorpha</name>
    <name type="common">Common liverwort</name>
    <name type="synonym">Marchantia aquatica</name>
    <dbReference type="NCBI Taxonomy" id="3197"/>
    <lineage>
        <taxon>Eukaryota</taxon>
        <taxon>Viridiplantae</taxon>
        <taxon>Streptophyta</taxon>
        <taxon>Embryophyta</taxon>
        <taxon>Marchantiophyta</taxon>
        <taxon>Marchantiopsida</taxon>
        <taxon>Marchantiidae</taxon>
        <taxon>Marchantiales</taxon>
        <taxon>Marchantiaceae</taxon>
        <taxon>Marchantia</taxon>
    </lineage>
</organism>
<protein>
    <submittedName>
        <fullName evidence="1">Uncharacterized protein</fullName>
    </submittedName>
</protein>
<sequence>MNSRNSSDQIFYDLPDHDNISNKFEAGNDGDDDDEFQVNTNCANNICRMALFKDHKGWFVQNIRCQSVRRQSRRTPYLDP</sequence>